<reference evidence="2 3" key="1">
    <citation type="submission" date="2014-12" db="EMBL/GenBank/DDBJ databases">
        <title>Isolation of bacteria from lake water.</title>
        <authorList>
            <person name="Sheng K.-Y."/>
            <person name="Chin P.-S."/>
            <person name="Chan K.-G."/>
            <person name="Tan G.S."/>
        </authorList>
    </citation>
    <scope>NUCLEOTIDE SEQUENCE [LARGE SCALE GENOMIC DNA]</scope>
    <source>
        <strain evidence="2 3">KY4</strain>
    </source>
</reference>
<dbReference type="InterPro" id="IPR007709">
    <property type="entry name" value="N-FG_amidohydro"/>
</dbReference>
<dbReference type="Gene3D" id="3.40.630.40">
    <property type="entry name" value="Zn-dependent exopeptidases"/>
    <property type="match status" value="1"/>
</dbReference>
<protein>
    <submittedName>
        <fullName evidence="2">N-formylglutamate amidohydrolase</fullName>
    </submittedName>
</protein>
<dbReference type="STRING" id="80878.RP29_01415"/>
<evidence type="ECO:0000256" key="1">
    <source>
        <dbReference type="SAM" id="MobiDB-lite"/>
    </source>
</evidence>
<name>A0A0D7KDP1_9BURK</name>
<evidence type="ECO:0000313" key="3">
    <source>
        <dbReference type="Proteomes" id="UP000032566"/>
    </source>
</evidence>
<feature type="region of interest" description="Disordered" evidence="1">
    <location>
        <begin position="1"/>
        <end position="25"/>
    </location>
</feature>
<keyword evidence="3" id="KW-1185">Reference proteome</keyword>
<dbReference type="SUPFAM" id="SSF53187">
    <property type="entry name" value="Zn-dependent exopeptidases"/>
    <property type="match status" value="1"/>
</dbReference>
<gene>
    <name evidence="2" type="ORF">RP29_01415</name>
</gene>
<comment type="caution">
    <text evidence="2">The sequence shown here is derived from an EMBL/GenBank/DDBJ whole genome shotgun (WGS) entry which is preliminary data.</text>
</comment>
<feature type="compositionally biased region" description="Polar residues" evidence="1">
    <location>
        <begin position="13"/>
        <end position="23"/>
    </location>
</feature>
<dbReference type="OrthoDB" id="8716700at2"/>
<dbReference type="Pfam" id="PF05013">
    <property type="entry name" value="FGase"/>
    <property type="match status" value="1"/>
</dbReference>
<dbReference type="Proteomes" id="UP000032566">
    <property type="component" value="Unassembled WGS sequence"/>
</dbReference>
<dbReference type="PATRIC" id="fig|80878.5.peg.1589"/>
<sequence>MHAAFPLIHPPLQQAQPGATGTPGQPAMVSTVPGTTPLVFDSPHSGTHYPADFRSACSLPTLRRAEDTHVEKIYAFAPALGVAWVEAHFPRIYLDANRDTLELDTTLLDAPWPDAVATDPAVLNKVRLGKGLIWKFTDEGEAIYNRLLSVDEVRARIDRCWRPYHAAVAQAIDAAHARHGYSIHINCHSMPAISASHATDFPGLVHADFVVGDRDGTTASPALSALVCEHLRACGYSVEYNHPYKGVELVRRYSAPAQHRHSIQLEINRKLYMDESTLAIHPEGMARLQADLKALTEKLLVTDPRGYTARRRPSR</sequence>
<evidence type="ECO:0000313" key="2">
    <source>
        <dbReference type="EMBL" id="KJA12300.1"/>
    </source>
</evidence>
<dbReference type="RefSeq" id="WP_044395082.1">
    <property type="nucleotide sequence ID" value="NZ_JXYQ01000003.1"/>
</dbReference>
<proteinExistence type="predicted"/>
<keyword evidence="2" id="KW-0378">Hydrolase</keyword>
<organism evidence="2 3">
    <name type="scientific">Acidovorax temperans</name>
    <dbReference type="NCBI Taxonomy" id="80878"/>
    <lineage>
        <taxon>Bacteria</taxon>
        <taxon>Pseudomonadati</taxon>
        <taxon>Pseudomonadota</taxon>
        <taxon>Betaproteobacteria</taxon>
        <taxon>Burkholderiales</taxon>
        <taxon>Comamonadaceae</taxon>
        <taxon>Acidovorax</taxon>
    </lineage>
</organism>
<dbReference type="AlphaFoldDB" id="A0A0D7KDP1"/>
<dbReference type="GO" id="GO:0016787">
    <property type="term" value="F:hydrolase activity"/>
    <property type="evidence" value="ECO:0007669"/>
    <property type="project" value="UniProtKB-KW"/>
</dbReference>
<accession>A0A0D7KDP1</accession>
<dbReference type="EMBL" id="JXYQ01000003">
    <property type="protein sequence ID" value="KJA12300.1"/>
    <property type="molecule type" value="Genomic_DNA"/>
</dbReference>